<organism evidence="2 3">
    <name type="scientific">Trinickia terrae</name>
    <dbReference type="NCBI Taxonomy" id="2571161"/>
    <lineage>
        <taxon>Bacteria</taxon>
        <taxon>Pseudomonadati</taxon>
        <taxon>Pseudomonadota</taxon>
        <taxon>Betaproteobacteria</taxon>
        <taxon>Burkholderiales</taxon>
        <taxon>Burkholderiaceae</taxon>
        <taxon>Trinickia</taxon>
    </lineage>
</organism>
<dbReference type="AlphaFoldDB" id="A0A4U1HDC4"/>
<sequence>MAVTGILIFSGSVFSKMVCDSQVTSEIESCARSNFQLADKDLNEKYRGLIGKFDGVDRENLRSAQRYWVVYKDRYCEAAFDATNPGAEAAVEKWACLESVTAERTRELGYIDASSDMTGFYRALTFVARYYEGGDQR</sequence>
<feature type="domain" description="Lysozyme inhibitor LprI-like N-terminal" evidence="1">
    <location>
        <begin position="22"/>
        <end position="108"/>
    </location>
</feature>
<dbReference type="EMBL" id="SWJE01000026">
    <property type="protein sequence ID" value="TKC78925.1"/>
    <property type="molecule type" value="Genomic_DNA"/>
</dbReference>
<reference evidence="2 3" key="1">
    <citation type="submission" date="2019-04" db="EMBL/GenBank/DDBJ databases">
        <title>Trinickia sp. 7GSK02, isolated from subtropical forest soil.</title>
        <authorList>
            <person name="Gao Z.-H."/>
            <person name="Qiu L.-H."/>
        </authorList>
    </citation>
    <scope>NUCLEOTIDE SEQUENCE [LARGE SCALE GENOMIC DNA]</scope>
    <source>
        <strain evidence="2 3">7GSK02</strain>
    </source>
</reference>
<dbReference type="OrthoDB" id="7340239at2"/>
<dbReference type="Proteomes" id="UP000305539">
    <property type="component" value="Unassembled WGS sequence"/>
</dbReference>
<evidence type="ECO:0000313" key="2">
    <source>
        <dbReference type="EMBL" id="TKC78925.1"/>
    </source>
</evidence>
<dbReference type="Gene3D" id="1.20.1270.180">
    <property type="match status" value="1"/>
</dbReference>
<comment type="caution">
    <text evidence="2">The sequence shown here is derived from an EMBL/GenBank/DDBJ whole genome shotgun (WGS) entry which is preliminary data.</text>
</comment>
<dbReference type="PANTHER" id="PTHR39176">
    <property type="entry name" value="PERIPLASMIC PROTEIN-RELATED"/>
    <property type="match status" value="1"/>
</dbReference>
<name>A0A4U1HDC4_9BURK</name>
<dbReference type="RefSeq" id="WP_136899059.1">
    <property type="nucleotide sequence ID" value="NZ_SWJE01000026.1"/>
</dbReference>
<dbReference type="PANTHER" id="PTHR39176:SF1">
    <property type="entry name" value="PERIPLASMIC PROTEIN"/>
    <property type="match status" value="1"/>
</dbReference>
<evidence type="ECO:0000259" key="1">
    <source>
        <dbReference type="Pfam" id="PF07007"/>
    </source>
</evidence>
<gene>
    <name evidence="2" type="ORF">FAZ69_31290</name>
</gene>
<evidence type="ECO:0000313" key="3">
    <source>
        <dbReference type="Proteomes" id="UP000305539"/>
    </source>
</evidence>
<proteinExistence type="predicted"/>
<dbReference type="InterPro" id="IPR009739">
    <property type="entry name" value="LprI-like_N"/>
</dbReference>
<keyword evidence="3" id="KW-1185">Reference proteome</keyword>
<protein>
    <submittedName>
        <fullName evidence="2">DUF1311 domain-containing protein</fullName>
    </submittedName>
</protein>
<dbReference type="Pfam" id="PF07007">
    <property type="entry name" value="LprI"/>
    <property type="match status" value="1"/>
</dbReference>
<accession>A0A4U1HDC4</accession>